<dbReference type="Proteomes" id="UP000234254">
    <property type="component" value="Unassembled WGS sequence"/>
</dbReference>
<dbReference type="InterPro" id="IPR002328">
    <property type="entry name" value="ADH_Zn_CS"/>
</dbReference>
<comment type="similarity">
    <text evidence="2 6">Belongs to the zinc-containing alcohol dehydrogenase family.</text>
</comment>
<protein>
    <submittedName>
        <fullName evidence="8">GroES-like protein</fullName>
    </submittedName>
</protein>
<dbReference type="PANTHER" id="PTHR42813:SF4">
    <property type="entry name" value="NADP-DEPENDENT ISOPROPANOL DEHYDROGENASE"/>
    <property type="match status" value="1"/>
</dbReference>
<evidence type="ECO:0000256" key="6">
    <source>
        <dbReference type="RuleBase" id="RU361277"/>
    </source>
</evidence>
<dbReference type="Gene3D" id="3.40.50.720">
    <property type="entry name" value="NAD(P)-binding Rossmann-like Domain"/>
    <property type="match status" value="1"/>
</dbReference>
<dbReference type="SMART" id="SM00829">
    <property type="entry name" value="PKS_ER"/>
    <property type="match status" value="1"/>
</dbReference>
<gene>
    <name evidence="8" type="ORF">P168DRAFT_294748</name>
</gene>
<proteinExistence type="inferred from homology"/>
<sequence length="359" mass="37440">MKAIVYSAPNTITVEERPAPTLTHPTDAIIRMQHSSICGTDLHILKGDVSTAQPGLILGHEGVGIVHSLGSAVSGLSPGDQVILSCVSACGVCPACRGGLYSHCEDDEGGWILGNTIDGMQAEYVRVPHARSSLFKLGTHGSEKLVKPRTAALLSDAFPTALECGVKPAGVKPASSVVVIGAGPVGLAAAVMARSLYAPSLVVVVDRNAARLEMARALGAAHEVVDCSGEGGDEEALGQLMRLSEGKGFDSVIEAVGVPGSFEMAQEVVAVGGAIANVGVHGKKVDLHLERLWDRNISIHASLVDTTSTPMLLRLFETGQLDGSPLITHVFPFSKAEQAYETCRAAAKEKAMKIIIDID</sequence>
<dbReference type="SUPFAM" id="SSF50129">
    <property type="entry name" value="GroES-like"/>
    <property type="match status" value="1"/>
</dbReference>
<keyword evidence="5" id="KW-0560">Oxidoreductase</keyword>
<evidence type="ECO:0000256" key="2">
    <source>
        <dbReference type="ARBA" id="ARBA00008072"/>
    </source>
</evidence>
<dbReference type="InterPro" id="IPR020843">
    <property type="entry name" value="ER"/>
</dbReference>
<evidence type="ECO:0000256" key="4">
    <source>
        <dbReference type="ARBA" id="ARBA00022833"/>
    </source>
</evidence>
<evidence type="ECO:0000256" key="1">
    <source>
        <dbReference type="ARBA" id="ARBA00001947"/>
    </source>
</evidence>
<dbReference type="RefSeq" id="XP_024697566.1">
    <property type="nucleotide sequence ID" value="XM_024837974.1"/>
</dbReference>
<evidence type="ECO:0000313" key="9">
    <source>
        <dbReference type="Proteomes" id="UP000234254"/>
    </source>
</evidence>
<comment type="caution">
    <text evidence="8">The sequence shown here is derived from an EMBL/GenBank/DDBJ whole genome shotgun (WGS) entry which is preliminary data.</text>
</comment>
<keyword evidence="9" id="KW-1185">Reference proteome</keyword>
<evidence type="ECO:0000259" key="7">
    <source>
        <dbReference type="SMART" id="SM00829"/>
    </source>
</evidence>
<dbReference type="InterPro" id="IPR013154">
    <property type="entry name" value="ADH-like_N"/>
</dbReference>
<dbReference type="PROSITE" id="PS00059">
    <property type="entry name" value="ADH_ZINC"/>
    <property type="match status" value="1"/>
</dbReference>
<name>A0A2I1DGH4_ASPC2</name>
<dbReference type="VEuPathDB" id="FungiDB:P168DRAFT_294748"/>
<dbReference type="Gene3D" id="3.90.180.10">
    <property type="entry name" value="Medium-chain alcohol dehydrogenases, catalytic domain"/>
    <property type="match status" value="1"/>
</dbReference>
<comment type="cofactor">
    <cofactor evidence="1 6">
        <name>Zn(2+)</name>
        <dbReference type="ChEBI" id="CHEBI:29105"/>
    </cofactor>
</comment>
<dbReference type="CDD" id="cd08286">
    <property type="entry name" value="FDH_like_ADH2"/>
    <property type="match status" value="1"/>
</dbReference>
<dbReference type="InterPro" id="IPR036291">
    <property type="entry name" value="NAD(P)-bd_dom_sf"/>
</dbReference>
<accession>A0A2I1DGH4</accession>
<evidence type="ECO:0000256" key="3">
    <source>
        <dbReference type="ARBA" id="ARBA00022723"/>
    </source>
</evidence>
<dbReference type="GeneID" id="36545498"/>
<keyword evidence="4 6" id="KW-0862">Zinc</keyword>
<keyword evidence="3 6" id="KW-0479">Metal-binding</keyword>
<dbReference type="AlphaFoldDB" id="A0A2I1DGH4"/>
<dbReference type="Pfam" id="PF08240">
    <property type="entry name" value="ADH_N"/>
    <property type="match status" value="1"/>
</dbReference>
<dbReference type="PANTHER" id="PTHR42813">
    <property type="entry name" value="ZINC-TYPE ALCOHOL DEHYDROGENASE-LIKE"/>
    <property type="match status" value="1"/>
</dbReference>
<dbReference type="GO" id="GO:0008270">
    <property type="term" value="F:zinc ion binding"/>
    <property type="evidence" value="ECO:0007669"/>
    <property type="project" value="InterPro"/>
</dbReference>
<dbReference type="Pfam" id="PF00107">
    <property type="entry name" value="ADH_zinc_N"/>
    <property type="match status" value="1"/>
</dbReference>
<evidence type="ECO:0000256" key="5">
    <source>
        <dbReference type="ARBA" id="ARBA00023002"/>
    </source>
</evidence>
<dbReference type="SUPFAM" id="SSF51735">
    <property type="entry name" value="NAD(P)-binding Rossmann-fold domains"/>
    <property type="match status" value="1"/>
</dbReference>
<reference evidence="8" key="1">
    <citation type="submission" date="2016-12" db="EMBL/GenBank/DDBJ databases">
        <title>The genomes of Aspergillus section Nigri reveals drivers in fungal speciation.</title>
        <authorList>
            <consortium name="DOE Joint Genome Institute"/>
            <person name="Vesth T.C."/>
            <person name="Nybo J."/>
            <person name="Theobald S."/>
            <person name="Brandl J."/>
            <person name="Frisvad J.C."/>
            <person name="Nielsen K.F."/>
            <person name="Lyhne E.K."/>
            <person name="Kogle M.E."/>
            <person name="Kuo A."/>
            <person name="Riley R."/>
            <person name="Clum A."/>
            <person name="Nolan M."/>
            <person name="Lipzen A."/>
            <person name="Salamov A."/>
            <person name="Henrissat B."/>
            <person name="Wiebenga A."/>
            <person name="De vries R.P."/>
            <person name="Grigoriev I.V."/>
            <person name="Mortensen U.H."/>
            <person name="Andersen M.R."/>
            <person name="Baker S.E."/>
        </authorList>
    </citation>
    <scope>NUCLEOTIDE SEQUENCE</scope>
    <source>
        <strain evidence="8">IBT 28561</strain>
    </source>
</reference>
<dbReference type="InterPro" id="IPR013149">
    <property type="entry name" value="ADH-like_C"/>
</dbReference>
<dbReference type="InterPro" id="IPR011032">
    <property type="entry name" value="GroES-like_sf"/>
</dbReference>
<evidence type="ECO:0000313" key="8">
    <source>
        <dbReference type="EMBL" id="PKY08972.1"/>
    </source>
</evidence>
<dbReference type="GO" id="GO:0016491">
    <property type="term" value="F:oxidoreductase activity"/>
    <property type="evidence" value="ECO:0007669"/>
    <property type="project" value="UniProtKB-KW"/>
</dbReference>
<feature type="domain" description="Enoyl reductase (ER)" evidence="7">
    <location>
        <begin position="7"/>
        <end position="356"/>
    </location>
</feature>
<dbReference type="OrthoDB" id="442947at2759"/>
<dbReference type="EMBL" id="MSFM01000001">
    <property type="protein sequence ID" value="PKY08972.1"/>
    <property type="molecule type" value="Genomic_DNA"/>
</dbReference>
<organism evidence="8 9">
    <name type="scientific">Aspergillus campestris (strain IBT 28561)</name>
    <dbReference type="NCBI Taxonomy" id="1392248"/>
    <lineage>
        <taxon>Eukaryota</taxon>
        <taxon>Fungi</taxon>
        <taxon>Dikarya</taxon>
        <taxon>Ascomycota</taxon>
        <taxon>Pezizomycotina</taxon>
        <taxon>Eurotiomycetes</taxon>
        <taxon>Eurotiomycetidae</taxon>
        <taxon>Eurotiales</taxon>
        <taxon>Aspergillaceae</taxon>
        <taxon>Aspergillus</taxon>
        <taxon>Aspergillus subgen. Circumdati</taxon>
    </lineage>
</organism>